<dbReference type="GO" id="GO:0008650">
    <property type="term" value="F:rRNA (uridine-2'-O-)-methyltransferase activity"/>
    <property type="evidence" value="ECO:0007669"/>
    <property type="project" value="TreeGrafter"/>
</dbReference>
<evidence type="ECO:0000313" key="14">
    <source>
        <dbReference type="Proteomes" id="UP000789342"/>
    </source>
</evidence>
<evidence type="ECO:0000259" key="12">
    <source>
        <dbReference type="Pfam" id="PF11861"/>
    </source>
</evidence>
<dbReference type="FunFam" id="3.40.50.150:FF:000004">
    <property type="entry name" value="AdoMet-dependent rRNA methyltransferase SPB1"/>
    <property type="match status" value="1"/>
</dbReference>
<evidence type="ECO:0000256" key="4">
    <source>
        <dbReference type="ARBA" id="ARBA00022603"/>
    </source>
</evidence>
<feature type="compositionally biased region" description="Basic and acidic residues" evidence="9">
    <location>
        <begin position="637"/>
        <end position="656"/>
    </location>
</feature>
<dbReference type="GO" id="GO:0000466">
    <property type="term" value="P:maturation of 5.8S rRNA from tricistronic rRNA transcript (SSU-rRNA, 5.8S rRNA, LSU-rRNA)"/>
    <property type="evidence" value="ECO:0007669"/>
    <property type="project" value="TreeGrafter"/>
</dbReference>
<evidence type="ECO:0000256" key="8">
    <source>
        <dbReference type="SAM" id="Coils"/>
    </source>
</evidence>
<keyword evidence="6" id="KW-0949">S-adenosyl-L-methionine</keyword>
<feature type="region of interest" description="Disordered" evidence="9">
    <location>
        <begin position="510"/>
        <end position="563"/>
    </location>
</feature>
<dbReference type="Pfam" id="PF01728">
    <property type="entry name" value="FtsJ"/>
    <property type="match status" value="1"/>
</dbReference>
<dbReference type="HAMAP" id="MF_01547">
    <property type="entry name" value="RNA_methyltr_E"/>
    <property type="match status" value="1"/>
</dbReference>
<evidence type="ECO:0000313" key="13">
    <source>
        <dbReference type="EMBL" id="CAG8634514.1"/>
    </source>
</evidence>
<comment type="caution">
    <text evidence="13">The sequence shown here is derived from an EMBL/GenBank/DDBJ whole genome shotgun (WGS) entry which is preliminary data.</text>
</comment>
<dbReference type="HAMAP" id="MF_03163">
    <property type="entry name" value="RNA_methyltr_E_SPB1"/>
    <property type="match status" value="1"/>
</dbReference>
<feature type="coiled-coil region" evidence="8">
    <location>
        <begin position="360"/>
        <end position="406"/>
    </location>
</feature>
<organism evidence="13 14">
    <name type="scientific">Acaulospora morrowiae</name>
    <dbReference type="NCBI Taxonomy" id="94023"/>
    <lineage>
        <taxon>Eukaryota</taxon>
        <taxon>Fungi</taxon>
        <taxon>Fungi incertae sedis</taxon>
        <taxon>Mucoromycota</taxon>
        <taxon>Glomeromycotina</taxon>
        <taxon>Glomeromycetes</taxon>
        <taxon>Diversisporales</taxon>
        <taxon>Acaulosporaceae</taxon>
        <taxon>Acaulospora</taxon>
    </lineage>
</organism>
<feature type="coiled-coil region" evidence="8">
    <location>
        <begin position="473"/>
        <end position="500"/>
    </location>
</feature>
<dbReference type="EMBL" id="CAJVPV010008772">
    <property type="protein sequence ID" value="CAG8634514.1"/>
    <property type="molecule type" value="Genomic_DNA"/>
</dbReference>
<dbReference type="InterPro" id="IPR002877">
    <property type="entry name" value="RNA_MeTrfase_FtsJ_dom"/>
</dbReference>
<name>A0A9N9GYM6_9GLOM</name>
<dbReference type="GO" id="GO:0005730">
    <property type="term" value="C:nucleolus"/>
    <property type="evidence" value="ECO:0007669"/>
    <property type="project" value="UniProtKB-SubCell"/>
</dbReference>
<keyword evidence="5" id="KW-0808">Transferase</keyword>
<dbReference type="PANTHER" id="PTHR10920:SF13">
    <property type="entry name" value="PRE-RRNA 2'-O-RIBOSE RNA METHYLTRANSFERASE FTSJ3"/>
    <property type="match status" value="1"/>
</dbReference>
<keyword evidence="14" id="KW-1185">Reference proteome</keyword>
<keyword evidence="8" id="KW-0175">Coiled coil</keyword>
<dbReference type="InterPro" id="IPR012920">
    <property type="entry name" value="rRNA_MeTfrase_SPB1-like_C"/>
</dbReference>
<evidence type="ECO:0000256" key="6">
    <source>
        <dbReference type="ARBA" id="ARBA00022691"/>
    </source>
</evidence>
<reference evidence="13" key="1">
    <citation type="submission" date="2021-06" db="EMBL/GenBank/DDBJ databases">
        <authorList>
            <person name="Kallberg Y."/>
            <person name="Tangrot J."/>
            <person name="Rosling A."/>
        </authorList>
    </citation>
    <scope>NUCLEOTIDE SEQUENCE</scope>
    <source>
        <strain evidence="13">CL551</strain>
    </source>
</reference>
<feature type="compositionally biased region" description="Low complexity" evidence="9">
    <location>
        <begin position="537"/>
        <end position="547"/>
    </location>
</feature>
<evidence type="ECO:0000259" key="11">
    <source>
        <dbReference type="Pfam" id="PF07780"/>
    </source>
</evidence>
<evidence type="ECO:0000256" key="2">
    <source>
        <dbReference type="ARBA" id="ARBA00022517"/>
    </source>
</evidence>
<dbReference type="Proteomes" id="UP000789342">
    <property type="component" value="Unassembled WGS sequence"/>
</dbReference>
<evidence type="ECO:0000259" key="10">
    <source>
        <dbReference type="Pfam" id="PF01728"/>
    </source>
</evidence>
<dbReference type="InterPro" id="IPR028589">
    <property type="entry name" value="SPB1-like"/>
</dbReference>
<feature type="domain" description="Ribosomal RNA methyltransferase FtsJ" evidence="10">
    <location>
        <begin position="56"/>
        <end position="232"/>
    </location>
</feature>
<proteinExistence type="inferred from homology"/>
<dbReference type="Pfam" id="PF07780">
    <property type="entry name" value="Spb1_C"/>
    <property type="match status" value="1"/>
</dbReference>
<dbReference type="InterPro" id="IPR015507">
    <property type="entry name" value="rRNA-MeTfrase_E"/>
</dbReference>
<feature type="non-terminal residue" evidence="13">
    <location>
        <position position="927"/>
    </location>
</feature>
<protein>
    <submittedName>
        <fullName evidence="13">3055_t:CDS:1</fullName>
    </submittedName>
</protein>
<keyword evidence="7" id="KW-0539">Nucleus</keyword>
<dbReference type="GO" id="GO:0016435">
    <property type="term" value="F:rRNA (guanine) methyltransferase activity"/>
    <property type="evidence" value="ECO:0007669"/>
    <property type="project" value="TreeGrafter"/>
</dbReference>
<evidence type="ECO:0000256" key="1">
    <source>
        <dbReference type="ARBA" id="ARBA00004604"/>
    </source>
</evidence>
<dbReference type="InterPro" id="IPR050082">
    <property type="entry name" value="RNA_methyltr_RlmE"/>
</dbReference>
<accession>A0A9N9GYM6</accession>
<feature type="region of interest" description="Disordered" evidence="9">
    <location>
        <begin position="899"/>
        <end position="927"/>
    </location>
</feature>
<dbReference type="InterPro" id="IPR024576">
    <property type="entry name" value="rRNA_MeTfrase_Spb1_DUF3381"/>
</dbReference>
<dbReference type="PANTHER" id="PTHR10920">
    <property type="entry name" value="RIBOSOMAL RNA METHYLTRANSFERASE"/>
    <property type="match status" value="1"/>
</dbReference>
<comment type="subcellular location">
    <subcellularLocation>
        <location evidence="1">Nucleus</location>
        <location evidence="1">Nucleolus</location>
    </subcellularLocation>
</comment>
<keyword evidence="3" id="KW-0698">rRNA processing</keyword>
<dbReference type="Gene3D" id="3.40.50.150">
    <property type="entry name" value="Vaccinia Virus protein VP39"/>
    <property type="match status" value="1"/>
</dbReference>
<dbReference type="SUPFAM" id="SSF53335">
    <property type="entry name" value="S-adenosyl-L-methionine-dependent methyltransferases"/>
    <property type="match status" value="1"/>
</dbReference>
<dbReference type="OrthoDB" id="1287559at2759"/>
<evidence type="ECO:0000256" key="7">
    <source>
        <dbReference type="ARBA" id="ARBA00023242"/>
    </source>
</evidence>
<dbReference type="InterPro" id="IPR029063">
    <property type="entry name" value="SAM-dependent_MTases_sf"/>
</dbReference>
<feature type="domain" description="DUF3381" evidence="12">
    <location>
        <begin position="266"/>
        <end position="410"/>
    </location>
</feature>
<evidence type="ECO:0000256" key="5">
    <source>
        <dbReference type="ARBA" id="ARBA00022679"/>
    </source>
</evidence>
<evidence type="ECO:0000256" key="9">
    <source>
        <dbReference type="SAM" id="MobiDB-lite"/>
    </source>
</evidence>
<dbReference type="GO" id="GO:0000463">
    <property type="term" value="P:maturation of LSU-rRNA from tricistronic rRNA transcript (SSU-rRNA, 5.8S rRNA, LSU-rRNA)"/>
    <property type="evidence" value="ECO:0007669"/>
    <property type="project" value="TreeGrafter"/>
</dbReference>
<keyword evidence="4" id="KW-0489">Methyltransferase</keyword>
<dbReference type="GO" id="GO:0030687">
    <property type="term" value="C:preribosome, large subunit precursor"/>
    <property type="evidence" value="ECO:0007669"/>
    <property type="project" value="TreeGrafter"/>
</dbReference>
<gene>
    <name evidence="13" type="ORF">AMORRO_LOCUS9244</name>
</gene>
<dbReference type="AlphaFoldDB" id="A0A9N9GYM6"/>
<feature type="domain" description="Ribosomal RNA methyltransferase SPB1-like C-terminal" evidence="11">
    <location>
        <begin position="658"/>
        <end position="870"/>
    </location>
</feature>
<dbReference type="Pfam" id="PF11861">
    <property type="entry name" value="DUF3381"/>
    <property type="match status" value="1"/>
</dbReference>
<evidence type="ECO:0000256" key="3">
    <source>
        <dbReference type="ARBA" id="ARBA00022552"/>
    </source>
</evidence>
<keyword evidence="2" id="KW-0690">Ribosome biogenesis</keyword>
<sequence>MDRQSDLVELKPIISIFFPTLYCTLITRKRKMGKKDKKTAKGRLDKYYHLAKEQGYRARSAFKLIQLNKKYNFLEKSRCLIDLCAAPGGWLQVASKYMPVSSLIIGVDLVPIKPIPKVITLQEDITTDKCRTRLRNELKSWKADVVLHDGAPNVGISWSQDAFSQSELTLKALKLAVEFLNEGGTFITKIFRSKDYNNLIWVFNQLFKKVEATKPASSRNVSAEIYVICRDYLAPKKIDPKFLDSRAVFQDVDIGPTSKSVLESGKNKRNREGYEDGVYTLYKESSIFEFINSDDPVKILGSTNKLKFDTDEAHKLLNHESTTEEIKACCEDLKVLGKREFKSLLKWRKNIIESLKEPVKEDVKETAEEEKIDEDKAIQEELDRLVQEEQTRRKQLRRKINEKRQKNVTRMQLKMISPTDIVLDDDNSLFNLKQVDKNGILSKMRKGNMDIILDQDEKNEDMFIDQHEDTESANENDDDITHLEKELDELYEQYQERKAERDAKYRVKKLRAQENDQDDVQSNGFKDDSDTEENVMSQSEEYSSSNDSDTEHEEDKNKIKANGLTKKKKKLLTDLTEDKKDVENIKIPGALSKKATVFFDQPLFKDFGQENDPEQFINGDNGLKCEMETDEKVVDTKSHDVEGEDKSRSLKRKADEIDQEDEVEIVPLEKNDDKLWDANESDEDEKKMIRARENGLITAEAVTLAQQLVNRRKTKQELIDDGFRRYTFNDREGLPGWFLDDERKHNRPNLPITKEAVEAIRERMKALNARPIKKVAEAKAKKKIRAFKKLAKLQKKTNAIVETSEMTEGEKAQTISKLISKSQKKMKKEVKLVVAKGSSKGKKGRPKGVKGRYKMVDARMKKEARAMKRRYSLLTTAGHPLTMIYQLLASDRTGHSTAGFAYPTDSKFVSPNQPTPPMNDLSASLTS</sequence>
<feature type="region of interest" description="Disordered" evidence="9">
    <location>
        <begin position="637"/>
        <end position="658"/>
    </location>
</feature>